<comment type="caution">
    <text evidence="1">The sequence shown here is derived from an EMBL/GenBank/DDBJ whole genome shotgun (WGS) entry which is preliminary data.</text>
</comment>
<sequence length="79" mass="8883">MSMPIDQYNFKNGGEDKMEQMYVSQTVKRIQKRLSHSDNGAAFKESIKEAVTVGVGQHDVVIELIDTLTRGVLPIYRLG</sequence>
<accession>A0ABX3H726</accession>
<organism evidence="1 2">
    <name type="scientific">Paenibacillus borealis</name>
    <dbReference type="NCBI Taxonomy" id="160799"/>
    <lineage>
        <taxon>Bacteria</taxon>
        <taxon>Bacillati</taxon>
        <taxon>Bacillota</taxon>
        <taxon>Bacilli</taxon>
        <taxon>Bacillales</taxon>
        <taxon>Paenibacillaceae</taxon>
        <taxon>Paenibacillus</taxon>
    </lineage>
</organism>
<proteinExistence type="predicted"/>
<name>A0ABX3H726_PAEBO</name>
<reference evidence="1 2" key="1">
    <citation type="submission" date="2016-10" db="EMBL/GenBank/DDBJ databases">
        <title>Paenibacillus species isolates.</title>
        <authorList>
            <person name="Beno S.M."/>
        </authorList>
    </citation>
    <scope>NUCLEOTIDE SEQUENCE [LARGE SCALE GENOMIC DNA]</scope>
    <source>
        <strain evidence="1 2">FSL H7-0744</strain>
    </source>
</reference>
<keyword evidence="2" id="KW-1185">Reference proteome</keyword>
<gene>
    <name evidence="1" type="ORF">BSK56_17095</name>
</gene>
<dbReference type="Proteomes" id="UP000187412">
    <property type="component" value="Unassembled WGS sequence"/>
</dbReference>
<evidence type="ECO:0000313" key="1">
    <source>
        <dbReference type="EMBL" id="OMD46243.1"/>
    </source>
</evidence>
<dbReference type="EMBL" id="MPTB01000021">
    <property type="protein sequence ID" value="OMD46243.1"/>
    <property type="molecule type" value="Genomic_DNA"/>
</dbReference>
<dbReference type="RefSeq" id="WP_076111764.1">
    <property type="nucleotide sequence ID" value="NZ_MPTB01000021.1"/>
</dbReference>
<protein>
    <submittedName>
        <fullName evidence="1">Uncharacterized protein</fullName>
    </submittedName>
</protein>
<evidence type="ECO:0000313" key="2">
    <source>
        <dbReference type="Proteomes" id="UP000187412"/>
    </source>
</evidence>